<reference evidence="8 9" key="1">
    <citation type="submission" date="2016-11" db="EMBL/GenBank/DDBJ databases">
        <authorList>
            <person name="Jaros S."/>
            <person name="Januszkiewicz K."/>
            <person name="Wedrychowicz H."/>
        </authorList>
    </citation>
    <scope>NUCLEOTIDE SEQUENCE [LARGE SCALE GENOMIC DNA]</scope>
    <source>
        <strain evidence="8 9">DSM 43832</strain>
    </source>
</reference>
<feature type="transmembrane region" description="Helical" evidence="6">
    <location>
        <begin position="44"/>
        <end position="62"/>
    </location>
</feature>
<feature type="transmembrane region" description="Helical" evidence="6">
    <location>
        <begin position="411"/>
        <end position="433"/>
    </location>
</feature>
<dbReference type="Pfam" id="PF00753">
    <property type="entry name" value="Lactamase_B"/>
    <property type="match status" value="1"/>
</dbReference>
<dbReference type="InterPro" id="IPR001279">
    <property type="entry name" value="Metallo-B-lactamas"/>
</dbReference>
<dbReference type="GO" id="GO:0030420">
    <property type="term" value="P:establishment of competence for transformation"/>
    <property type="evidence" value="ECO:0007669"/>
    <property type="project" value="InterPro"/>
</dbReference>
<proteinExistence type="predicted"/>
<feature type="transmembrane region" description="Helical" evidence="6">
    <location>
        <begin position="252"/>
        <end position="274"/>
    </location>
</feature>
<evidence type="ECO:0000313" key="9">
    <source>
        <dbReference type="Proteomes" id="UP000184363"/>
    </source>
</evidence>
<evidence type="ECO:0000256" key="6">
    <source>
        <dbReference type="SAM" id="Phobius"/>
    </source>
</evidence>
<dbReference type="STRING" id="1848.SAMN05443637_12649"/>
<evidence type="ECO:0000256" key="4">
    <source>
        <dbReference type="ARBA" id="ARBA00022989"/>
    </source>
</evidence>
<feature type="transmembrane region" description="Helical" evidence="6">
    <location>
        <begin position="67"/>
        <end position="90"/>
    </location>
</feature>
<evidence type="ECO:0000256" key="2">
    <source>
        <dbReference type="ARBA" id="ARBA00022475"/>
    </source>
</evidence>
<feature type="transmembrane region" description="Helical" evidence="6">
    <location>
        <begin position="328"/>
        <end position="345"/>
    </location>
</feature>
<feature type="transmembrane region" description="Helical" evidence="6">
    <location>
        <begin position="305"/>
        <end position="321"/>
    </location>
</feature>
<evidence type="ECO:0000259" key="7">
    <source>
        <dbReference type="SMART" id="SM00849"/>
    </source>
</evidence>
<dbReference type="EMBL" id="FRAP01000026">
    <property type="protein sequence ID" value="SHL38423.1"/>
    <property type="molecule type" value="Genomic_DNA"/>
</dbReference>
<dbReference type="NCBIfam" id="TIGR00361">
    <property type="entry name" value="ComEC_Rec2"/>
    <property type="match status" value="1"/>
</dbReference>
<dbReference type="Gene3D" id="3.60.15.10">
    <property type="entry name" value="Ribonuclease Z/Hydroxyacylglutathione hydrolase-like"/>
    <property type="match status" value="1"/>
</dbReference>
<evidence type="ECO:0000256" key="1">
    <source>
        <dbReference type="ARBA" id="ARBA00004651"/>
    </source>
</evidence>
<protein>
    <submittedName>
        <fullName evidence="8">Competence protein ComEC</fullName>
    </submittedName>
</protein>
<comment type="subcellular location">
    <subcellularLocation>
        <location evidence="1">Cell membrane</location>
        <topology evidence="1">Multi-pass membrane protein</topology>
    </subcellularLocation>
</comment>
<dbReference type="CDD" id="cd07731">
    <property type="entry name" value="ComA-like_MBL-fold"/>
    <property type="match status" value="1"/>
</dbReference>
<feature type="transmembrane region" description="Helical" evidence="6">
    <location>
        <begin position="477"/>
        <end position="494"/>
    </location>
</feature>
<dbReference type="SUPFAM" id="SSF56281">
    <property type="entry name" value="Metallo-hydrolase/oxidoreductase"/>
    <property type="match status" value="1"/>
</dbReference>
<dbReference type="OrthoDB" id="7177610at2"/>
<feature type="transmembrane region" description="Helical" evidence="6">
    <location>
        <begin position="351"/>
        <end position="372"/>
    </location>
</feature>
<dbReference type="GO" id="GO:0005886">
    <property type="term" value="C:plasma membrane"/>
    <property type="evidence" value="ECO:0007669"/>
    <property type="project" value="UniProtKB-SubCell"/>
</dbReference>
<feature type="transmembrane region" description="Helical" evidence="6">
    <location>
        <begin position="20"/>
        <end position="38"/>
    </location>
</feature>
<dbReference type="Proteomes" id="UP000184363">
    <property type="component" value="Unassembled WGS sequence"/>
</dbReference>
<dbReference type="InterPro" id="IPR052159">
    <property type="entry name" value="Competence_DNA_uptake"/>
</dbReference>
<sequence length="795" mass="79587">MTGARQLARAGTGQPADLRLVPAATAAWLVVVAAVAPGPEIGTALGLAIAVLAAAGTAVGWWRGYPVVLAVTGCAAAAAVVAAVHGWALLGHPLREPAARGAAAELRAVLRDDPRPIRGGFPGAAQVAVPAELVAATVAGERWISGGRVLILAPAAGWAGLLPGQEVSASGVLAPPARTDLTAAVLRVRGPPLAVAEPPWWQSAAGALRVGLRDAAADTLSPAAAGLLPGLTVGDRSGLTAEVDADFRTAGLSHLLAVSGANLAIITGALLWLLRRARADPRLVAVVAALAVVGFVVLARPSPSVLRAAVMAGVVLLGLALGRARSAMPALAVAVLVLVFADPALAVDAGFALSVTATAALVLVAPGWAAALAKRRVPVPLAEAIAVATAACLATAPLVAALAGAVNPASIVANLLVAPAVPVATVLGVIAALLGPIAPAVARVCTWLAGPPIEWMITVADRTAAVDGFALTWPEGVGGGLLLAAVLIGLVVLMRLRRVRALLLAVALGAAIVLVPTRFVSVGWPPAGWVVVACDVGQGDAIVLATGEPGWAVLVDAGPDAGLVDACLTRLGVQALALVVLTHLHVDHTGGLEGALRGRPVGAVAVGPGREPVRTLRAAARAAAAVEARFAELRAGQRLAWPELVLDVLGPRRAATAVDPDDGTAVNDTSVVLRATTPAGAVLLAGDVELAGQADLVVSGLDLHADVLKLPHHGSRSTGREFLRAVAPRAVLVSVGAGNPYGHPNRALLDELERTGATVRRTDVSGDTAVVAAEPDSAESRIGIVSRGSPLPARR</sequence>
<dbReference type="InterPro" id="IPR004477">
    <property type="entry name" value="ComEC_N"/>
</dbReference>
<feature type="transmembrane region" description="Helical" evidence="6">
    <location>
        <begin position="384"/>
        <end position="405"/>
    </location>
</feature>
<dbReference type="RefSeq" id="WP_073460126.1">
    <property type="nucleotide sequence ID" value="NZ_FRAP01000026.1"/>
</dbReference>
<gene>
    <name evidence="8" type="ORF">SAMN05443637_12649</name>
</gene>
<keyword evidence="9" id="KW-1185">Reference proteome</keyword>
<name>A0A1M7A6Y1_PSETH</name>
<keyword evidence="4 6" id="KW-1133">Transmembrane helix</keyword>
<evidence type="ECO:0000313" key="8">
    <source>
        <dbReference type="EMBL" id="SHL38423.1"/>
    </source>
</evidence>
<dbReference type="AlphaFoldDB" id="A0A1M7A6Y1"/>
<dbReference type="SMART" id="SM00849">
    <property type="entry name" value="Lactamase_B"/>
    <property type="match status" value="1"/>
</dbReference>
<keyword evidence="2" id="KW-1003">Cell membrane</keyword>
<dbReference type="Pfam" id="PF03772">
    <property type="entry name" value="Competence"/>
    <property type="match status" value="1"/>
</dbReference>
<dbReference type="InterPro" id="IPR035681">
    <property type="entry name" value="ComA-like_MBL"/>
</dbReference>
<keyword evidence="3 6" id="KW-0812">Transmembrane</keyword>
<organism evidence="8 9">
    <name type="scientific">Pseudonocardia thermophila</name>
    <dbReference type="NCBI Taxonomy" id="1848"/>
    <lineage>
        <taxon>Bacteria</taxon>
        <taxon>Bacillati</taxon>
        <taxon>Actinomycetota</taxon>
        <taxon>Actinomycetes</taxon>
        <taxon>Pseudonocardiales</taxon>
        <taxon>Pseudonocardiaceae</taxon>
        <taxon>Pseudonocardia</taxon>
    </lineage>
</organism>
<feature type="transmembrane region" description="Helical" evidence="6">
    <location>
        <begin position="501"/>
        <end position="524"/>
    </location>
</feature>
<feature type="transmembrane region" description="Helical" evidence="6">
    <location>
        <begin position="440"/>
        <end position="457"/>
    </location>
</feature>
<feature type="domain" description="Metallo-beta-lactamase" evidence="7">
    <location>
        <begin position="538"/>
        <end position="738"/>
    </location>
</feature>
<dbReference type="InterPro" id="IPR036866">
    <property type="entry name" value="RibonucZ/Hydroxyglut_hydro"/>
</dbReference>
<accession>A0A1M7A6Y1</accession>
<feature type="transmembrane region" description="Helical" evidence="6">
    <location>
        <begin position="281"/>
        <end position="299"/>
    </location>
</feature>
<dbReference type="InterPro" id="IPR004797">
    <property type="entry name" value="Competence_ComEC/Rec2"/>
</dbReference>
<keyword evidence="5 6" id="KW-0472">Membrane</keyword>
<evidence type="ECO:0000256" key="5">
    <source>
        <dbReference type="ARBA" id="ARBA00023136"/>
    </source>
</evidence>
<dbReference type="PANTHER" id="PTHR30619:SF1">
    <property type="entry name" value="RECOMBINATION PROTEIN 2"/>
    <property type="match status" value="1"/>
</dbReference>
<evidence type="ECO:0000256" key="3">
    <source>
        <dbReference type="ARBA" id="ARBA00022692"/>
    </source>
</evidence>
<dbReference type="PANTHER" id="PTHR30619">
    <property type="entry name" value="DNA INTERNALIZATION/COMPETENCE PROTEIN COMEC/REC2"/>
    <property type="match status" value="1"/>
</dbReference>
<dbReference type="NCBIfam" id="TIGR00360">
    <property type="entry name" value="ComEC_N-term"/>
    <property type="match status" value="1"/>
</dbReference>